<name>A0ABP7E1J3_9ACTN</name>
<dbReference type="PANTHER" id="PTHR47506:SF1">
    <property type="entry name" value="HTH-TYPE TRANSCRIPTIONAL REGULATOR YJDC"/>
    <property type="match status" value="1"/>
</dbReference>
<dbReference type="SUPFAM" id="SSF48498">
    <property type="entry name" value="Tetracyclin repressor-like, C-terminal domain"/>
    <property type="match status" value="1"/>
</dbReference>
<evidence type="ECO:0000313" key="6">
    <source>
        <dbReference type="EMBL" id="GAA3712127.1"/>
    </source>
</evidence>
<reference evidence="7" key="1">
    <citation type="journal article" date="2019" name="Int. J. Syst. Evol. Microbiol.">
        <title>The Global Catalogue of Microorganisms (GCM) 10K type strain sequencing project: providing services to taxonomists for standard genome sequencing and annotation.</title>
        <authorList>
            <consortium name="The Broad Institute Genomics Platform"/>
            <consortium name="The Broad Institute Genome Sequencing Center for Infectious Disease"/>
            <person name="Wu L."/>
            <person name="Ma J."/>
        </authorList>
    </citation>
    <scope>NUCLEOTIDE SEQUENCE [LARGE SCALE GENOMIC DNA]</scope>
    <source>
        <strain evidence="7">JCM 16904</strain>
    </source>
</reference>
<dbReference type="RefSeq" id="WP_344894194.1">
    <property type="nucleotide sequence ID" value="NZ_BAAAZP010000216.1"/>
</dbReference>
<evidence type="ECO:0000259" key="5">
    <source>
        <dbReference type="PROSITE" id="PS50977"/>
    </source>
</evidence>
<gene>
    <name evidence="6" type="ORF">GCM10022224_092100</name>
</gene>
<dbReference type="Gene3D" id="1.10.357.10">
    <property type="entry name" value="Tetracycline Repressor, domain 2"/>
    <property type="match status" value="1"/>
</dbReference>
<accession>A0ABP7E1J3</accession>
<sequence length="197" mass="20752">MPVPKGATLDPAQTRATILDTATRLLYERGLDGIGVAELCAAVGASKETLYRHFGSKDGLVLAVLEARSDRVVRWLRDAADAAGEDPAAQLAAVFDALGRWYAQPGFRGCAIVNAAVQRHAGAPRDVAARHLARHLELLTGIARRSGAADPDRLGRQFLALLEGATVLADHQADPDAAALAKHAALTLLRQETVGPA</sequence>
<keyword evidence="2 4" id="KW-0238">DNA-binding</keyword>
<protein>
    <submittedName>
        <fullName evidence="6">TetR/AcrR family transcriptional regulator</fullName>
    </submittedName>
</protein>
<dbReference type="PROSITE" id="PS50977">
    <property type="entry name" value="HTH_TETR_2"/>
    <property type="match status" value="1"/>
</dbReference>
<keyword evidence="3" id="KW-0804">Transcription</keyword>
<dbReference type="PRINTS" id="PR00455">
    <property type="entry name" value="HTHTETR"/>
</dbReference>
<dbReference type="Proteomes" id="UP001500902">
    <property type="component" value="Unassembled WGS sequence"/>
</dbReference>
<feature type="domain" description="HTH tetR-type" evidence="5">
    <location>
        <begin position="12"/>
        <end position="72"/>
    </location>
</feature>
<comment type="caution">
    <text evidence="6">The sequence shown here is derived from an EMBL/GenBank/DDBJ whole genome shotgun (WGS) entry which is preliminary data.</text>
</comment>
<keyword evidence="7" id="KW-1185">Reference proteome</keyword>
<dbReference type="PANTHER" id="PTHR47506">
    <property type="entry name" value="TRANSCRIPTIONAL REGULATORY PROTEIN"/>
    <property type="match status" value="1"/>
</dbReference>
<dbReference type="SUPFAM" id="SSF46689">
    <property type="entry name" value="Homeodomain-like"/>
    <property type="match status" value="1"/>
</dbReference>
<evidence type="ECO:0000256" key="1">
    <source>
        <dbReference type="ARBA" id="ARBA00023015"/>
    </source>
</evidence>
<evidence type="ECO:0000256" key="2">
    <source>
        <dbReference type="ARBA" id="ARBA00023125"/>
    </source>
</evidence>
<dbReference type="EMBL" id="BAAAZP010000216">
    <property type="protein sequence ID" value="GAA3712127.1"/>
    <property type="molecule type" value="Genomic_DNA"/>
</dbReference>
<keyword evidence="1" id="KW-0805">Transcription regulation</keyword>
<dbReference type="Pfam" id="PF00440">
    <property type="entry name" value="TetR_N"/>
    <property type="match status" value="1"/>
</dbReference>
<feature type="DNA-binding region" description="H-T-H motif" evidence="4">
    <location>
        <begin position="35"/>
        <end position="54"/>
    </location>
</feature>
<evidence type="ECO:0000256" key="4">
    <source>
        <dbReference type="PROSITE-ProRule" id="PRU00335"/>
    </source>
</evidence>
<organism evidence="6 7">
    <name type="scientific">Nonomuraea antimicrobica</name>
    <dbReference type="NCBI Taxonomy" id="561173"/>
    <lineage>
        <taxon>Bacteria</taxon>
        <taxon>Bacillati</taxon>
        <taxon>Actinomycetota</taxon>
        <taxon>Actinomycetes</taxon>
        <taxon>Streptosporangiales</taxon>
        <taxon>Streptosporangiaceae</taxon>
        <taxon>Nonomuraea</taxon>
    </lineage>
</organism>
<evidence type="ECO:0000313" key="7">
    <source>
        <dbReference type="Proteomes" id="UP001500902"/>
    </source>
</evidence>
<proteinExistence type="predicted"/>
<dbReference type="InterPro" id="IPR036271">
    <property type="entry name" value="Tet_transcr_reg_TetR-rel_C_sf"/>
</dbReference>
<dbReference type="InterPro" id="IPR001647">
    <property type="entry name" value="HTH_TetR"/>
</dbReference>
<dbReference type="InterPro" id="IPR009057">
    <property type="entry name" value="Homeodomain-like_sf"/>
</dbReference>
<evidence type="ECO:0000256" key="3">
    <source>
        <dbReference type="ARBA" id="ARBA00023163"/>
    </source>
</evidence>